<keyword evidence="2" id="KW-0813">Transport</keyword>
<dbReference type="InterPro" id="IPR006059">
    <property type="entry name" value="SBP"/>
</dbReference>
<protein>
    <submittedName>
        <fullName evidence="4">ABC transporter substrate-binding protein</fullName>
    </submittedName>
</protein>
<dbReference type="PANTHER" id="PTHR30061">
    <property type="entry name" value="MALTOSE-BINDING PERIPLASMIC PROTEIN"/>
    <property type="match status" value="1"/>
</dbReference>
<accession>A0A1D8TP70</accession>
<gene>
    <name evidence="4" type="ORF">BJP34_08145</name>
</gene>
<dbReference type="GO" id="GO:1901982">
    <property type="term" value="F:maltose binding"/>
    <property type="evidence" value="ECO:0007669"/>
    <property type="project" value="TreeGrafter"/>
</dbReference>
<evidence type="ECO:0000256" key="3">
    <source>
        <dbReference type="ARBA" id="ARBA00022729"/>
    </source>
</evidence>
<dbReference type="SUPFAM" id="SSF53850">
    <property type="entry name" value="Periplasmic binding protein-like II"/>
    <property type="match status" value="1"/>
</dbReference>
<dbReference type="PANTHER" id="PTHR30061:SF50">
    <property type="entry name" value="MALTOSE_MALTODEXTRIN-BINDING PERIPLASMIC PROTEIN"/>
    <property type="match status" value="1"/>
</dbReference>
<sequence>MKQILSRCLILVSLIVFLTGCSRSIASDISTVTLSGWQSSPEEKQLLEQVLREFEASHPGIKVKFEVITDQYMDVIKTRLIGDAAPDVFYVDALDAPLLMTHGVLEPLDDYITEDLDLDDFAPHLSEAFQSDGKTYGLPKDFTTLALFYNRKYFDQLSITHPPQTWEELEDYAKKLTRDTTHNGRVDLYGLGMTPQLSRHYFMIKAFGGELVDQKGKAVFATRQSLSGLTPLMDMYRQNPSAAIPSDVGASSGSEMFGQGKAAMVIEGSYAIPYLQKTFPKIDFGTAEVPSIGNHKGSMVYTVAYVMNKQAKNKEAAWELISYLTGKEGMKAWAKGGLAIPARKSVISELGYEQNPLYTPFIAGAEYATIWQGDEQLPIFMTHFDNQFLSALLGEQSLKSAMKKAQQTANKEIQASNY</sequence>
<evidence type="ECO:0000256" key="2">
    <source>
        <dbReference type="ARBA" id="ARBA00022448"/>
    </source>
</evidence>
<evidence type="ECO:0000313" key="5">
    <source>
        <dbReference type="Proteomes" id="UP000177870"/>
    </source>
</evidence>
<dbReference type="GO" id="GO:0015768">
    <property type="term" value="P:maltose transport"/>
    <property type="evidence" value="ECO:0007669"/>
    <property type="project" value="TreeGrafter"/>
</dbReference>
<dbReference type="OrthoDB" id="9782846at2"/>
<proteinExistence type="inferred from homology"/>
<comment type="similarity">
    <text evidence="1">Belongs to the bacterial solute-binding protein 1 family.</text>
</comment>
<dbReference type="STRING" id="1458985.BJP34_08145"/>
<evidence type="ECO:0000256" key="1">
    <source>
        <dbReference type="ARBA" id="ARBA00008520"/>
    </source>
</evidence>
<dbReference type="KEGG" id="mpro:BJP34_08145"/>
<dbReference type="Gene3D" id="3.40.190.10">
    <property type="entry name" value="Periplasmic binding protein-like II"/>
    <property type="match status" value="1"/>
</dbReference>
<dbReference type="Proteomes" id="UP000177870">
    <property type="component" value="Chromosome"/>
</dbReference>
<dbReference type="GO" id="GO:0042956">
    <property type="term" value="P:maltodextrin transmembrane transport"/>
    <property type="evidence" value="ECO:0007669"/>
    <property type="project" value="TreeGrafter"/>
</dbReference>
<dbReference type="AlphaFoldDB" id="A0A1D8TP70"/>
<dbReference type="PROSITE" id="PS51257">
    <property type="entry name" value="PROKAR_LIPOPROTEIN"/>
    <property type="match status" value="1"/>
</dbReference>
<name>A0A1D8TP70_9CYAN</name>
<dbReference type="RefSeq" id="WP_070391915.1">
    <property type="nucleotide sequence ID" value="NZ_CP017599.1"/>
</dbReference>
<dbReference type="Pfam" id="PF01547">
    <property type="entry name" value="SBP_bac_1"/>
    <property type="match status" value="1"/>
</dbReference>
<dbReference type="GO" id="GO:0055052">
    <property type="term" value="C:ATP-binding cassette (ABC) transporter complex, substrate-binding subunit-containing"/>
    <property type="evidence" value="ECO:0007669"/>
    <property type="project" value="TreeGrafter"/>
</dbReference>
<dbReference type="CDD" id="cd14748">
    <property type="entry name" value="PBP2_UgpB"/>
    <property type="match status" value="1"/>
</dbReference>
<dbReference type="EMBL" id="CP017599">
    <property type="protein sequence ID" value="AOW99431.1"/>
    <property type="molecule type" value="Genomic_DNA"/>
</dbReference>
<evidence type="ECO:0000313" key="4">
    <source>
        <dbReference type="EMBL" id="AOW99431.1"/>
    </source>
</evidence>
<organism evidence="4 5">
    <name type="scientific">Moorena producens PAL-8-15-08-1</name>
    <dbReference type="NCBI Taxonomy" id="1458985"/>
    <lineage>
        <taxon>Bacteria</taxon>
        <taxon>Bacillati</taxon>
        <taxon>Cyanobacteriota</taxon>
        <taxon>Cyanophyceae</taxon>
        <taxon>Coleofasciculales</taxon>
        <taxon>Coleofasciculaceae</taxon>
        <taxon>Moorena</taxon>
    </lineage>
</organism>
<keyword evidence="3" id="KW-0732">Signal</keyword>
<reference evidence="5" key="1">
    <citation type="submission" date="2016-10" db="EMBL/GenBank/DDBJ databases">
        <title>Comparative genomics uncovers the prolific and rare metabolic potential of the cyanobacterial genus Moorea.</title>
        <authorList>
            <person name="Leao T."/>
            <person name="Castelao G."/>
            <person name="Korobeynikov A."/>
            <person name="Monroe E.A."/>
            <person name="Podell S."/>
            <person name="Glukhov E."/>
            <person name="Allen E."/>
            <person name="Gerwick W.H."/>
            <person name="Gerwick L."/>
        </authorList>
    </citation>
    <scope>NUCLEOTIDE SEQUENCE [LARGE SCALE GENOMIC DNA]</scope>
    <source>
        <strain evidence="5">PAL-8-15-08-1</strain>
    </source>
</reference>